<protein>
    <submittedName>
        <fullName evidence="2">Uncharacterized protein</fullName>
    </submittedName>
</protein>
<sequence length="178" mass="20663">MQIGFKLTFTSVFFVACSLTAQITKYPPRPTHESLSKKVAEDKKKETKLQTNKSTYKSLDNEAFNKLFINLTSRGMWVDVPKNSIIYVPDGLKKHISEKPTGKYASWKKFLEQNRRILHELPVTHDQSYGRDKLSKELIDSYKRLNKIVVATYRKTPVTVAKKAYKDEKKTDKPTIYK</sequence>
<dbReference type="AlphaFoldDB" id="A0A2S7U1G4"/>
<organism evidence="2 3">
    <name type="scientific">Rubritalea profundi</name>
    <dbReference type="NCBI Taxonomy" id="1658618"/>
    <lineage>
        <taxon>Bacteria</taxon>
        <taxon>Pseudomonadati</taxon>
        <taxon>Verrucomicrobiota</taxon>
        <taxon>Verrucomicrobiia</taxon>
        <taxon>Verrucomicrobiales</taxon>
        <taxon>Rubritaleaceae</taxon>
        <taxon>Rubritalea</taxon>
    </lineage>
</organism>
<feature type="compositionally biased region" description="Basic and acidic residues" evidence="1">
    <location>
        <begin position="30"/>
        <end position="47"/>
    </location>
</feature>
<dbReference type="EMBL" id="MQWA01000001">
    <property type="protein sequence ID" value="PQJ28845.1"/>
    <property type="molecule type" value="Genomic_DNA"/>
</dbReference>
<dbReference type="Proteomes" id="UP000239907">
    <property type="component" value="Unassembled WGS sequence"/>
</dbReference>
<dbReference type="PROSITE" id="PS51257">
    <property type="entry name" value="PROKAR_LIPOPROTEIN"/>
    <property type="match status" value="1"/>
</dbReference>
<evidence type="ECO:0000313" key="3">
    <source>
        <dbReference type="Proteomes" id="UP000239907"/>
    </source>
</evidence>
<gene>
    <name evidence="2" type="ORF">BSZ32_10315</name>
</gene>
<comment type="caution">
    <text evidence="2">The sequence shown here is derived from an EMBL/GenBank/DDBJ whole genome shotgun (WGS) entry which is preliminary data.</text>
</comment>
<accession>A0A2S7U1G4</accession>
<proteinExistence type="predicted"/>
<evidence type="ECO:0000256" key="1">
    <source>
        <dbReference type="SAM" id="MobiDB-lite"/>
    </source>
</evidence>
<name>A0A2S7U1G4_9BACT</name>
<reference evidence="2 3" key="1">
    <citation type="submission" date="2016-12" db="EMBL/GenBank/DDBJ databases">
        <title>Study of bacterial adaptation to deep sea.</title>
        <authorList>
            <person name="Song J."/>
            <person name="Yoshizawa S."/>
            <person name="Kogure K."/>
        </authorList>
    </citation>
    <scope>NUCLEOTIDE SEQUENCE [LARGE SCALE GENOMIC DNA]</scope>
    <source>
        <strain evidence="2 3">SAORIC-165</strain>
    </source>
</reference>
<feature type="region of interest" description="Disordered" evidence="1">
    <location>
        <begin position="28"/>
        <end position="47"/>
    </location>
</feature>
<keyword evidence="3" id="KW-1185">Reference proteome</keyword>
<evidence type="ECO:0000313" key="2">
    <source>
        <dbReference type="EMBL" id="PQJ28845.1"/>
    </source>
</evidence>